<dbReference type="AlphaFoldDB" id="A0A1B8GKI6"/>
<keyword evidence="9" id="KW-1185">Reference proteome</keyword>
<reference evidence="8 9" key="1">
    <citation type="submission" date="2016-03" db="EMBL/GenBank/DDBJ databases">
        <title>Comparative genomics of Pseudogymnoascus destructans, the fungus causing white-nose syndrome of bats.</title>
        <authorList>
            <person name="Palmer J.M."/>
            <person name="Drees K.P."/>
            <person name="Foster J.T."/>
            <person name="Lindner D.L."/>
        </authorList>
    </citation>
    <scope>NUCLEOTIDE SEQUENCE [LARGE SCALE GENOMIC DNA]</scope>
    <source>
        <strain evidence="8 9">UAMH 10579</strain>
    </source>
</reference>
<feature type="compositionally biased region" description="Basic and acidic residues" evidence="5">
    <location>
        <begin position="20"/>
        <end position="42"/>
    </location>
</feature>
<evidence type="ECO:0000256" key="6">
    <source>
        <dbReference type="SAM" id="Phobius"/>
    </source>
</evidence>
<dbReference type="STRING" id="342668.A0A1B8GKI6"/>
<dbReference type="RefSeq" id="XP_018130087.1">
    <property type="nucleotide sequence ID" value="XM_018275145.2"/>
</dbReference>
<comment type="subcellular location">
    <subcellularLocation>
        <location evidence="1">Membrane</location>
        <topology evidence="1">Multi-pass membrane protein</topology>
    </subcellularLocation>
</comment>
<evidence type="ECO:0000256" key="5">
    <source>
        <dbReference type="SAM" id="MobiDB-lite"/>
    </source>
</evidence>
<evidence type="ECO:0000256" key="1">
    <source>
        <dbReference type="ARBA" id="ARBA00004141"/>
    </source>
</evidence>
<proteinExistence type="predicted"/>
<evidence type="ECO:0000256" key="4">
    <source>
        <dbReference type="ARBA" id="ARBA00023136"/>
    </source>
</evidence>
<organism evidence="8 9">
    <name type="scientific">Pseudogymnoascus verrucosus</name>
    <dbReference type="NCBI Taxonomy" id="342668"/>
    <lineage>
        <taxon>Eukaryota</taxon>
        <taxon>Fungi</taxon>
        <taxon>Dikarya</taxon>
        <taxon>Ascomycota</taxon>
        <taxon>Pezizomycotina</taxon>
        <taxon>Leotiomycetes</taxon>
        <taxon>Thelebolales</taxon>
        <taxon>Thelebolaceae</taxon>
        <taxon>Pseudogymnoascus</taxon>
    </lineage>
</organism>
<name>A0A1B8GKI6_9PEZI</name>
<evidence type="ECO:0000256" key="3">
    <source>
        <dbReference type="ARBA" id="ARBA00022989"/>
    </source>
</evidence>
<keyword evidence="2 6" id="KW-0812">Transmembrane</keyword>
<dbReference type="GeneID" id="28839070"/>
<evidence type="ECO:0000313" key="8">
    <source>
        <dbReference type="EMBL" id="OBT96354.1"/>
    </source>
</evidence>
<dbReference type="OrthoDB" id="422206at2759"/>
<sequence>MGSDAAATAVAGLSKNDAVVTKDDNSNDAAERIETSTTRDDSATLETATSGAATKAEGEQQRGAKKGWRRKGWFGKMNASAEGEALENMGSRDGLLEGGEGEVVWKVYKRRWFGLLQLVLLNVVVSWDWLSFAPVSTTASEYFDISMTAVNWLSTGFLFAFCVATPFTIYVLHKGGPKPAIITASVLLLVGNWIRYGGTRVQNYGVVMFGQILTGFAQPFVLSSPTHYSDLWFTNNGRVAATAVMTLANPLGGALGQLIDPFFAPNKGDIPNMVLYISIIATVASIPSFFIPAAPPTPSSPSSTEHKLDIIPSIKTLFKSPEFIMMLIPYTVYVGLFNSISSLLNQMLSPYGFTEEEAGIAGAILIVVGLVAAAISSPILDRSKKFLLAIKIQVPLIALAYLAFIWAPPTRGVAAPYTILAILGAASFTLLPVALEYVTELTHPVSPEVTSTILWSGGQLLGGLFIVISDALTDGENGGPGSDVPRNMQRALWFQAVIAMVVMVPPLCLGLFGRREQVKMRRVEADKVYREGQRTNGGVVS</sequence>
<dbReference type="SUPFAM" id="SSF103473">
    <property type="entry name" value="MFS general substrate transporter"/>
    <property type="match status" value="1"/>
</dbReference>
<dbReference type="Gene3D" id="1.20.1250.20">
    <property type="entry name" value="MFS general substrate transporter like domains"/>
    <property type="match status" value="1"/>
</dbReference>
<dbReference type="GO" id="GO:0016020">
    <property type="term" value="C:membrane"/>
    <property type="evidence" value="ECO:0007669"/>
    <property type="project" value="UniProtKB-SubCell"/>
</dbReference>
<dbReference type="EMBL" id="KV460228">
    <property type="protein sequence ID" value="OBT96354.1"/>
    <property type="molecule type" value="Genomic_DNA"/>
</dbReference>
<dbReference type="PROSITE" id="PS50850">
    <property type="entry name" value="MFS"/>
    <property type="match status" value="1"/>
</dbReference>
<feature type="transmembrane region" description="Helical" evidence="6">
    <location>
        <begin position="323"/>
        <end position="340"/>
    </location>
</feature>
<feature type="transmembrane region" description="Helical" evidence="6">
    <location>
        <begin position="413"/>
        <end position="433"/>
    </location>
</feature>
<feature type="transmembrane region" description="Helical" evidence="6">
    <location>
        <begin position="360"/>
        <end position="380"/>
    </location>
</feature>
<keyword evidence="4 6" id="KW-0472">Membrane</keyword>
<protein>
    <recommendedName>
        <fullName evidence="7">Major facilitator superfamily (MFS) profile domain-containing protein</fullName>
    </recommendedName>
</protein>
<keyword evidence="3 6" id="KW-1133">Transmembrane helix</keyword>
<dbReference type="Pfam" id="PF07690">
    <property type="entry name" value="MFS_1"/>
    <property type="match status" value="1"/>
</dbReference>
<dbReference type="InterPro" id="IPR011701">
    <property type="entry name" value="MFS"/>
</dbReference>
<dbReference type="PANTHER" id="PTHR10924">
    <property type="entry name" value="MAJOR FACILITATOR SUPERFAMILY PROTEIN-RELATED"/>
    <property type="match status" value="1"/>
</dbReference>
<dbReference type="InterPro" id="IPR020846">
    <property type="entry name" value="MFS_dom"/>
</dbReference>
<gene>
    <name evidence="8" type="ORF">VE01_05684</name>
</gene>
<dbReference type="Proteomes" id="UP000091956">
    <property type="component" value="Unassembled WGS sequence"/>
</dbReference>
<evidence type="ECO:0000313" key="9">
    <source>
        <dbReference type="Proteomes" id="UP000091956"/>
    </source>
</evidence>
<reference evidence="9" key="2">
    <citation type="journal article" date="2018" name="Nat. Commun.">
        <title>Extreme sensitivity to ultraviolet light in the fungal pathogen causing white-nose syndrome of bats.</title>
        <authorList>
            <person name="Palmer J.M."/>
            <person name="Drees K.P."/>
            <person name="Foster J.T."/>
            <person name="Lindner D.L."/>
        </authorList>
    </citation>
    <scope>NUCLEOTIDE SEQUENCE [LARGE SCALE GENOMIC DNA]</scope>
    <source>
        <strain evidence="9">UAMH 10579</strain>
    </source>
</reference>
<feature type="transmembrane region" description="Helical" evidence="6">
    <location>
        <begin position="150"/>
        <end position="172"/>
    </location>
</feature>
<dbReference type="InterPro" id="IPR036259">
    <property type="entry name" value="MFS_trans_sf"/>
</dbReference>
<feature type="transmembrane region" description="Helical" evidence="6">
    <location>
        <begin position="112"/>
        <end position="130"/>
    </location>
</feature>
<accession>A0A1B8GKI6</accession>
<feature type="transmembrane region" description="Helical" evidence="6">
    <location>
        <begin position="492"/>
        <end position="512"/>
    </location>
</feature>
<evidence type="ECO:0000259" key="7">
    <source>
        <dbReference type="PROSITE" id="PS50850"/>
    </source>
</evidence>
<feature type="region of interest" description="Disordered" evidence="5">
    <location>
        <begin position="1"/>
        <end position="68"/>
    </location>
</feature>
<feature type="domain" description="Major facilitator superfamily (MFS) profile" evidence="7">
    <location>
        <begin position="114"/>
        <end position="517"/>
    </location>
</feature>
<evidence type="ECO:0000256" key="2">
    <source>
        <dbReference type="ARBA" id="ARBA00022692"/>
    </source>
</evidence>
<dbReference type="InterPro" id="IPR049680">
    <property type="entry name" value="FLVCR1-2_SLC49-like"/>
</dbReference>
<feature type="transmembrane region" description="Helical" evidence="6">
    <location>
        <begin position="387"/>
        <end position="407"/>
    </location>
</feature>
<dbReference type="GO" id="GO:0022857">
    <property type="term" value="F:transmembrane transporter activity"/>
    <property type="evidence" value="ECO:0007669"/>
    <property type="project" value="InterPro"/>
</dbReference>
<dbReference type="PANTHER" id="PTHR10924:SF6">
    <property type="entry name" value="SOLUTE CARRIER FAMILY 49 MEMBER A3"/>
    <property type="match status" value="1"/>
</dbReference>
<feature type="transmembrane region" description="Helical" evidence="6">
    <location>
        <begin position="273"/>
        <end position="294"/>
    </location>
</feature>